<dbReference type="Proteomes" id="UP001501821">
    <property type="component" value="Unassembled WGS sequence"/>
</dbReference>
<accession>A0ABP7HVF8</accession>
<organism evidence="2 3">
    <name type="scientific">Nocardioides panacisoli</name>
    <dbReference type="NCBI Taxonomy" id="627624"/>
    <lineage>
        <taxon>Bacteria</taxon>
        <taxon>Bacillati</taxon>
        <taxon>Actinomycetota</taxon>
        <taxon>Actinomycetes</taxon>
        <taxon>Propionibacteriales</taxon>
        <taxon>Nocardioidaceae</taxon>
        <taxon>Nocardioides</taxon>
    </lineage>
</organism>
<evidence type="ECO:0000256" key="1">
    <source>
        <dbReference type="SAM" id="MobiDB-lite"/>
    </source>
</evidence>
<dbReference type="EMBL" id="BAABAH010000001">
    <property type="protein sequence ID" value="GAA3802723.1"/>
    <property type="molecule type" value="Genomic_DNA"/>
</dbReference>
<name>A0ABP7HVF8_9ACTN</name>
<feature type="region of interest" description="Disordered" evidence="1">
    <location>
        <begin position="162"/>
        <end position="185"/>
    </location>
</feature>
<protein>
    <submittedName>
        <fullName evidence="2">Uncharacterized protein</fullName>
    </submittedName>
</protein>
<comment type="caution">
    <text evidence="2">The sequence shown here is derived from an EMBL/GenBank/DDBJ whole genome shotgun (WGS) entry which is preliminary data.</text>
</comment>
<proteinExistence type="predicted"/>
<evidence type="ECO:0000313" key="3">
    <source>
        <dbReference type="Proteomes" id="UP001501821"/>
    </source>
</evidence>
<keyword evidence="3" id="KW-1185">Reference proteome</keyword>
<sequence length="208" mass="22443">MEDAEPTEDPYADLAFTLRNEGYKVERPQEGTLLVEGRFLNPERIALQAAGELADGPGVIWAISAQNDWTLVAWSRPDLVTITQRGTAPPRWRHRRLPPKMGPAAQTFLEGGASPHDIVTKPKHRPTDAAREVLAGLGLENPEPPGWVPPPPPVVEPVVSRAPVARRSTTPRAPRAPKAPARPAEPAVKVCPTCFMALPATGICDNCG</sequence>
<reference evidence="3" key="1">
    <citation type="journal article" date="2019" name="Int. J. Syst. Evol. Microbiol.">
        <title>The Global Catalogue of Microorganisms (GCM) 10K type strain sequencing project: providing services to taxonomists for standard genome sequencing and annotation.</title>
        <authorList>
            <consortium name="The Broad Institute Genomics Platform"/>
            <consortium name="The Broad Institute Genome Sequencing Center for Infectious Disease"/>
            <person name="Wu L."/>
            <person name="Ma J."/>
        </authorList>
    </citation>
    <scope>NUCLEOTIDE SEQUENCE [LARGE SCALE GENOMIC DNA]</scope>
    <source>
        <strain evidence="3">JCM 16953</strain>
    </source>
</reference>
<dbReference type="RefSeq" id="WP_344771915.1">
    <property type="nucleotide sequence ID" value="NZ_BAABAH010000001.1"/>
</dbReference>
<evidence type="ECO:0000313" key="2">
    <source>
        <dbReference type="EMBL" id="GAA3802723.1"/>
    </source>
</evidence>
<gene>
    <name evidence="2" type="ORF">GCM10022242_02140</name>
</gene>